<evidence type="ECO:0000313" key="2">
    <source>
        <dbReference type="EMBL" id="PMD45010.1"/>
    </source>
</evidence>
<protein>
    <submittedName>
        <fullName evidence="2">Uncharacterized protein</fullName>
    </submittedName>
</protein>
<evidence type="ECO:0000256" key="1">
    <source>
        <dbReference type="SAM" id="MobiDB-lite"/>
    </source>
</evidence>
<dbReference type="EMBL" id="KZ613940">
    <property type="protein sequence ID" value="PMD45010.1"/>
    <property type="molecule type" value="Genomic_DNA"/>
</dbReference>
<feature type="compositionally biased region" description="Polar residues" evidence="1">
    <location>
        <begin position="144"/>
        <end position="155"/>
    </location>
</feature>
<organism evidence="2 3">
    <name type="scientific">Hyaloscypha variabilis (strain UAMH 11265 / GT02V1 / F)</name>
    <name type="common">Meliniomyces variabilis</name>
    <dbReference type="NCBI Taxonomy" id="1149755"/>
    <lineage>
        <taxon>Eukaryota</taxon>
        <taxon>Fungi</taxon>
        <taxon>Dikarya</taxon>
        <taxon>Ascomycota</taxon>
        <taxon>Pezizomycotina</taxon>
        <taxon>Leotiomycetes</taxon>
        <taxon>Helotiales</taxon>
        <taxon>Hyaloscyphaceae</taxon>
        <taxon>Hyaloscypha</taxon>
        <taxon>Hyaloscypha variabilis</taxon>
    </lineage>
</organism>
<gene>
    <name evidence="2" type="ORF">L207DRAFT_245160</name>
</gene>
<reference evidence="2 3" key="1">
    <citation type="submission" date="2016-04" db="EMBL/GenBank/DDBJ databases">
        <title>A degradative enzymes factory behind the ericoid mycorrhizal symbiosis.</title>
        <authorList>
            <consortium name="DOE Joint Genome Institute"/>
            <person name="Martino E."/>
            <person name="Morin E."/>
            <person name="Grelet G."/>
            <person name="Kuo A."/>
            <person name="Kohler A."/>
            <person name="Daghino S."/>
            <person name="Barry K."/>
            <person name="Choi C."/>
            <person name="Cichocki N."/>
            <person name="Clum A."/>
            <person name="Copeland A."/>
            <person name="Hainaut M."/>
            <person name="Haridas S."/>
            <person name="Labutti K."/>
            <person name="Lindquist E."/>
            <person name="Lipzen A."/>
            <person name="Khouja H.-R."/>
            <person name="Murat C."/>
            <person name="Ohm R."/>
            <person name="Olson A."/>
            <person name="Spatafora J."/>
            <person name="Veneault-Fourrey C."/>
            <person name="Henrissat B."/>
            <person name="Grigoriev I."/>
            <person name="Martin F."/>
            <person name="Perotto S."/>
        </authorList>
    </citation>
    <scope>NUCLEOTIDE SEQUENCE [LARGE SCALE GENOMIC DNA]</scope>
    <source>
        <strain evidence="2 3">F</strain>
    </source>
</reference>
<accession>A0A2J6S2L1</accession>
<keyword evidence="3" id="KW-1185">Reference proteome</keyword>
<name>A0A2J6S2L1_HYAVF</name>
<evidence type="ECO:0000313" key="3">
    <source>
        <dbReference type="Proteomes" id="UP000235786"/>
    </source>
</evidence>
<proteinExistence type="predicted"/>
<dbReference type="Proteomes" id="UP000235786">
    <property type="component" value="Unassembled WGS sequence"/>
</dbReference>
<sequence length="168" mass="18716">MGVREITTQMFRDTSRSSPRKIWIREFDHTKSVCTLRATVQVATTSRLGPTELTPFTGRNLSGDQLISGELHVDSPSWSTPDSKPVIRCILHLVIRRLLDGRSSGASLQAEKENTGACVTTRSPPPFKTQSLRYQHTLQLRPSRHSISGTGNVHSSHYESFRTKTSAV</sequence>
<feature type="region of interest" description="Disordered" evidence="1">
    <location>
        <begin position="144"/>
        <end position="168"/>
    </location>
</feature>
<dbReference type="AlphaFoldDB" id="A0A2J6S2L1"/>